<keyword evidence="2" id="KW-0399">Innate immunity</keyword>
<feature type="domain" description="Peptidoglycan recognition protein family" evidence="5">
    <location>
        <begin position="84"/>
        <end position="244"/>
    </location>
</feature>
<keyword evidence="4" id="KW-0472">Membrane</keyword>
<dbReference type="InterPro" id="IPR002502">
    <property type="entry name" value="Amidase_domain"/>
</dbReference>
<sequence>MSIEVPDGHIDFIRIDPNHRINTKNNATTTCSECTPLLGRRPVRNRSRINCALFSLGILLIGGITVASYLLAHDNRPFSVKLSFDMVDRIVWDSSKLSVGPRLISSNVRYIYIMQTNGGDCHYNDDCVAVVQSMQMTAIRTENTSLPYNFLIGGDGETYEVRGWSEQNGFSFLPHNSSLTIGLIGKYLIFHTMIDVETNCLKGSFNNHPPPNGQLTEAFALISESLRRHKMTENYQIFGIRNVSVFAANSEALMKSLSLWDRWNSTVNVT</sequence>
<dbReference type="InterPro" id="IPR015510">
    <property type="entry name" value="PGRP"/>
</dbReference>
<evidence type="ECO:0000256" key="1">
    <source>
        <dbReference type="ARBA" id="ARBA00007553"/>
    </source>
</evidence>
<organism evidence="6 7">
    <name type="scientific">Pseudolycoriella hygida</name>
    <dbReference type="NCBI Taxonomy" id="35572"/>
    <lineage>
        <taxon>Eukaryota</taxon>
        <taxon>Metazoa</taxon>
        <taxon>Ecdysozoa</taxon>
        <taxon>Arthropoda</taxon>
        <taxon>Hexapoda</taxon>
        <taxon>Insecta</taxon>
        <taxon>Pterygota</taxon>
        <taxon>Neoptera</taxon>
        <taxon>Endopterygota</taxon>
        <taxon>Diptera</taxon>
        <taxon>Nematocera</taxon>
        <taxon>Sciaroidea</taxon>
        <taxon>Sciaridae</taxon>
        <taxon>Pseudolycoriella</taxon>
    </lineage>
</organism>
<protein>
    <submittedName>
        <fullName evidence="6">Peptidoglycan-recognition protein LF</fullName>
    </submittedName>
</protein>
<proteinExistence type="inferred from homology"/>
<evidence type="ECO:0000259" key="5">
    <source>
        <dbReference type="SMART" id="SM00701"/>
    </source>
</evidence>
<comment type="caution">
    <text evidence="6">The sequence shown here is derived from an EMBL/GenBank/DDBJ whole genome shotgun (WGS) entry which is preliminary data.</text>
</comment>
<dbReference type="GO" id="GO:0009253">
    <property type="term" value="P:peptidoglycan catabolic process"/>
    <property type="evidence" value="ECO:0007669"/>
    <property type="project" value="InterPro"/>
</dbReference>
<evidence type="ECO:0000256" key="2">
    <source>
        <dbReference type="ARBA" id="ARBA00022588"/>
    </source>
</evidence>
<dbReference type="GO" id="GO:0008270">
    <property type="term" value="F:zinc ion binding"/>
    <property type="evidence" value="ECO:0007669"/>
    <property type="project" value="InterPro"/>
</dbReference>
<evidence type="ECO:0000313" key="7">
    <source>
        <dbReference type="Proteomes" id="UP001151699"/>
    </source>
</evidence>
<evidence type="ECO:0000256" key="4">
    <source>
        <dbReference type="SAM" id="Phobius"/>
    </source>
</evidence>
<feature type="transmembrane region" description="Helical" evidence="4">
    <location>
        <begin position="49"/>
        <end position="72"/>
    </location>
</feature>
<keyword evidence="4" id="KW-1133">Transmembrane helix</keyword>
<dbReference type="PANTHER" id="PTHR11022">
    <property type="entry name" value="PEPTIDOGLYCAN RECOGNITION PROTEIN"/>
    <property type="match status" value="1"/>
</dbReference>
<keyword evidence="4" id="KW-0812">Transmembrane</keyword>
<reference evidence="6" key="1">
    <citation type="submission" date="2022-07" db="EMBL/GenBank/DDBJ databases">
        <authorList>
            <person name="Trinca V."/>
            <person name="Uliana J.V.C."/>
            <person name="Torres T.T."/>
            <person name="Ward R.J."/>
            <person name="Monesi N."/>
        </authorList>
    </citation>
    <scope>NUCLEOTIDE SEQUENCE</scope>
    <source>
        <strain evidence="6">HSMRA1968</strain>
        <tissue evidence="6">Whole embryos</tissue>
    </source>
</reference>
<dbReference type="GO" id="GO:0008745">
    <property type="term" value="F:N-acetylmuramoyl-L-alanine amidase activity"/>
    <property type="evidence" value="ECO:0007669"/>
    <property type="project" value="InterPro"/>
</dbReference>
<dbReference type="SUPFAM" id="SSF55846">
    <property type="entry name" value="N-acetylmuramoyl-L-alanine amidase-like"/>
    <property type="match status" value="1"/>
</dbReference>
<accession>A0A9Q0MHY4</accession>
<dbReference type="AlphaFoldDB" id="A0A9Q0MHY4"/>
<dbReference type="Gene3D" id="3.40.80.10">
    <property type="entry name" value="Peptidoglycan recognition protein-like"/>
    <property type="match status" value="1"/>
</dbReference>
<dbReference type="OrthoDB" id="7939567at2759"/>
<keyword evidence="3" id="KW-0391">Immunity</keyword>
<dbReference type="EMBL" id="WJQU01004820">
    <property type="protein sequence ID" value="KAJ6613546.1"/>
    <property type="molecule type" value="Genomic_DNA"/>
</dbReference>
<dbReference type="Proteomes" id="UP001151699">
    <property type="component" value="Unassembled WGS sequence"/>
</dbReference>
<evidence type="ECO:0000256" key="3">
    <source>
        <dbReference type="ARBA" id="ARBA00022859"/>
    </source>
</evidence>
<dbReference type="InterPro" id="IPR036505">
    <property type="entry name" value="Amidase/PGRP_sf"/>
</dbReference>
<dbReference type="CDD" id="cd06583">
    <property type="entry name" value="PGRP"/>
    <property type="match status" value="1"/>
</dbReference>
<dbReference type="SMART" id="SM00701">
    <property type="entry name" value="PGRP"/>
    <property type="match status" value="1"/>
</dbReference>
<evidence type="ECO:0000313" key="6">
    <source>
        <dbReference type="EMBL" id="KAJ6613546.1"/>
    </source>
</evidence>
<gene>
    <name evidence="6" type="primary">PGRP-LF_1</name>
    <name evidence="6" type="ORF">Bhyg_17741</name>
</gene>
<keyword evidence="7" id="KW-1185">Reference proteome</keyword>
<dbReference type="GO" id="GO:0045087">
    <property type="term" value="P:innate immune response"/>
    <property type="evidence" value="ECO:0007669"/>
    <property type="project" value="UniProtKB-KW"/>
</dbReference>
<dbReference type="PANTHER" id="PTHR11022:SF73">
    <property type="entry name" value="PEPTIDOGLYCAN-RECOGNITION PROTEIN LD"/>
    <property type="match status" value="1"/>
</dbReference>
<comment type="similarity">
    <text evidence="1">Belongs to the N-acetylmuramoyl-L-alanine amidase 2 family.</text>
</comment>
<dbReference type="InterPro" id="IPR006619">
    <property type="entry name" value="PGRP_domain_met/bac"/>
</dbReference>
<name>A0A9Q0MHY4_9DIPT</name>